<dbReference type="AlphaFoldDB" id="A0A840NT52"/>
<dbReference type="CDD" id="cd02209">
    <property type="entry name" value="cupin_XRE_C"/>
    <property type="match status" value="1"/>
</dbReference>
<feature type="domain" description="HTH cro/C1-type" evidence="2">
    <location>
        <begin position="30"/>
        <end position="82"/>
    </location>
</feature>
<dbReference type="InterPro" id="IPR050807">
    <property type="entry name" value="TransReg_Diox_bact_type"/>
</dbReference>
<proteinExistence type="predicted"/>
<dbReference type="Pfam" id="PF07883">
    <property type="entry name" value="Cupin_2"/>
    <property type="match status" value="1"/>
</dbReference>
<dbReference type="SUPFAM" id="SSF47413">
    <property type="entry name" value="lambda repressor-like DNA-binding domains"/>
    <property type="match status" value="1"/>
</dbReference>
<evidence type="ECO:0000313" key="3">
    <source>
        <dbReference type="EMBL" id="MBB5072459.1"/>
    </source>
</evidence>
<dbReference type="InterPro" id="IPR010982">
    <property type="entry name" value="Lambda_DNA-bd_dom_sf"/>
</dbReference>
<evidence type="ECO:0000256" key="1">
    <source>
        <dbReference type="ARBA" id="ARBA00023125"/>
    </source>
</evidence>
<dbReference type="GO" id="GO:0005829">
    <property type="term" value="C:cytosol"/>
    <property type="evidence" value="ECO:0007669"/>
    <property type="project" value="TreeGrafter"/>
</dbReference>
<dbReference type="CDD" id="cd00093">
    <property type="entry name" value="HTH_XRE"/>
    <property type="match status" value="1"/>
</dbReference>
<dbReference type="PROSITE" id="PS50943">
    <property type="entry name" value="HTH_CROC1"/>
    <property type="match status" value="1"/>
</dbReference>
<dbReference type="SMART" id="SM00530">
    <property type="entry name" value="HTH_XRE"/>
    <property type="match status" value="1"/>
</dbReference>
<dbReference type="SUPFAM" id="SSF51182">
    <property type="entry name" value="RmlC-like cupins"/>
    <property type="match status" value="1"/>
</dbReference>
<dbReference type="RefSeq" id="WP_343071626.1">
    <property type="nucleotide sequence ID" value="NZ_JACHIV010000001.1"/>
</dbReference>
<dbReference type="Gene3D" id="1.10.260.40">
    <property type="entry name" value="lambda repressor-like DNA-binding domains"/>
    <property type="match status" value="1"/>
</dbReference>
<dbReference type="InterPro" id="IPR013096">
    <property type="entry name" value="Cupin_2"/>
</dbReference>
<name>A0A840NT52_9PSEU</name>
<comment type="caution">
    <text evidence="3">The sequence shown here is derived from an EMBL/GenBank/DDBJ whole genome shotgun (WGS) entry which is preliminary data.</text>
</comment>
<dbReference type="InterPro" id="IPR011051">
    <property type="entry name" value="RmlC_Cupin_sf"/>
</dbReference>
<dbReference type="GO" id="GO:0003677">
    <property type="term" value="F:DNA binding"/>
    <property type="evidence" value="ECO:0007669"/>
    <property type="project" value="UniProtKB-KW"/>
</dbReference>
<organism evidence="3 4">
    <name type="scientific">Saccharopolyspora gloriosae</name>
    <dbReference type="NCBI Taxonomy" id="455344"/>
    <lineage>
        <taxon>Bacteria</taxon>
        <taxon>Bacillati</taxon>
        <taxon>Actinomycetota</taxon>
        <taxon>Actinomycetes</taxon>
        <taxon>Pseudonocardiales</taxon>
        <taxon>Pseudonocardiaceae</taxon>
        <taxon>Saccharopolyspora</taxon>
    </lineage>
</organism>
<sequence length="206" mass="21699">MADRSAEAHGSRDDGRVGRVLAGIGERVGRLRAEREMSRTALAEGAHVGEQRLADVEEERGTPTLAELTAVAAVLDVPLAELFTDAVPGPAAVVMRGDEVPTVESGDLAVQVLTPRSVLPGLYAARYRLSPTGGGVRPVQHEGHDWLYVLSGRLRVEFEQDSVTLGAGDSASFGSAVWHRLVVPGDEPAEFLAVGATLLTTPASTE</sequence>
<evidence type="ECO:0000313" key="4">
    <source>
        <dbReference type="Proteomes" id="UP000580474"/>
    </source>
</evidence>
<dbReference type="Pfam" id="PF01381">
    <property type="entry name" value="HTH_3"/>
    <property type="match status" value="1"/>
</dbReference>
<keyword evidence="1" id="KW-0238">DNA-binding</keyword>
<dbReference type="GO" id="GO:0003700">
    <property type="term" value="F:DNA-binding transcription factor activity"/>
    <property type="evidence" value="ECO:0007669"/>
    <property type="project" value="TreeGrafter"/>
</dbReference>
<reference evidence="3 4" key="1">
    <citation type="submission" date="2020-08" db="EMBL/GenBank/DDBJ databases">
        <title>Sequencing the genomes of 1000 actinobacteria strains.</title>
        <authorList>
            <person name="Klenk H.-P."/>
        </authorList>
    </citation>
    <scope>NUCLEOTIDE SEQUENCE [LARGE SCALE GENOMIC DNA]</scope>
    <source>
        <strain evidence="3 4">DSM 45582</strain>
    </source>
</reference>
<protein>
    <submittedName>
        <fullName evidence="3">Transcriptional regulator with XRE-family HTH domain</fullName>
    </submittedName>
</protein>
<gene>
    <name evidence="3" type="ORF">BJ969_005547</name>
</gene>
<dbReference type="InterPro" id="IPR014710">
    <property type="entry name" value="RmlC-like_jellyroll"/>
</dbReference>
<keyword evidence="4" id="KW-1185">Reference proteome</keyword>
<dbReference type="Proteomes" id="UP000580474">
    <property type="component" value="Unassembled WGS sequence"/>
</dbReference>
<dbReference type="InterPro" id="IPR001387">
    <property type="entry name" value="Cro/C1-type_HTH"/>
</dbReference>
<dbReference type="PANTHER" id="PTHR46797:SF1">
    <property type="entry name" value="METHYLPHOSPHONATE SYNTHASE"/>
    <property type="match status" value="1"/>
</dbReference>
<dbReference type="EMBL" id="JACHIV010000001">
    <property type="protein sequence ID" value="MBB5072459.1"/>
    <property type="molecule type" value="Genomic_DNA"/>
</dbReference>
<dbReference type="PANTHER" id="PTHR46797">
    <property type="entry name" value="HTH-TYPE TRANSCRIPTIONAL REGULATOR"/>
    <property type="match status" value="1"/>
</dbReference>
<dbReference type="Gene3D" id="2.60.120.10">
    <property type="entry name" value="Jelly Rolls"/>
    <property type="match status" value="1"/>
</dbReference>
<evidence type="ECO:0000259" key="2">
    <source>
        <dbReference type="PROSITE" id="PS50943"/>
    </source>
</evidence>
<accession>A0A840NT52</accession>